<feature type="compositionally biased region" description="Basic and acidic residues" evidence="1">
    <location>
        <begin position="286"/>
        <end position="310"/>
    </location>
</feature>
<name>A0A251WYU1_9RHOB</name>
<organism evidence="2 3">
    <name type="scientific">Marivivens niveibacter</name>
    <dbReference type="NCBI Taxonomy" id="1930667"/>
    <lineage>
        <taxon>Bacteria</taxon>
        <taxon>Pseudomonadati</taxon>
        <taxon>Pseudomonadota</taxon>
        <taxon>Alphaproteobacteria</taxon>
        <taxon>Rhodobacterales</taxon>
        <taxon>Paracoccaceae</taxon>
        <taxon>Marivivens group</taxon>
        <taxon>Marivivens</taxon>
    </lineage>
</organism>
<feature type="compositionally biased region" description="Basic and acidic residues" evidence="1">
    <location>
        <begin position="403"/>
        <end position="419"/>
    </location>
</feature>
<comment type="caution">
    <text evidence="2">The sequence shown here is derived from an EMBL/GenBank/DDBJ whole genome shotgun (WGS) entry which is preliminary data.</text>
</comment>
<feature type="compositionally biased region" description="Acidic residues" evidence="1">
    <location>
        <begin position="238"/>
        <end position="247"/>
    </location>
</feature>
<gene>
    <name evidence="2" type="ORF">BVC71_11460</name>
</gene>
<feature type="compositionally biased region" description="Basic and acidic residues" evidence="1">
    <location>
        <begin position="386"/>
        <end position="395"/>
    </location>
</feature>
<feature type="compositionally biased region" description="Acidic residues" evidence="1">
    <location>
        <begin position="345"/>
        <end position="381"/>
    </location>
</feature>
<evidence type="ECO:0000256" key="1">
    <source>
        <dbReference type="SAM" id="MobiDB-lite"/>
    </source>
</evidence>
<dbReference type="PROSITE" id="PS51257">
    <property type="entry name" value="PROKAR_LIPOPROTEIN"/>
    <property type="match status" value="1"/>
</dbReference>
<feature type="region of interest" description="Disordered" evidence="1">
    <location>
        <begin position="345"/>
        <end position="520"/>
    </location>
</feature>
<dbReference type="OrthoDB" id="7798282at2"/>
<evidence type="ECO:0008006" key="4">
    <source>
        <dbReference type="Google" id="ProtNLM"/>
    </source>
</evidence>
<evidence type="ECO:0000313" key="3">
    <source>
        <dbReference type="Proteomes" id="UP000194664"/>
    </source>
</evidence>
<reference evidence="2 3" key="1">
    <citation type="submission" date="2016-12" db="EMBL/GenBank/DDBJ databases">
        <title>The draft genome sequence of HSLHS2.</title>
        <authorList>
            <person name="Hu D."/>
            <person name="Wang L."/>
            <person name="Shao Z."/>
        </authorList>
    </citation>
    <scope>NUCLEOTIDE SEQUENCE [LARGE SCALE GENOMIC DNA]</scope>
    <source>
        <strain evidence="2">MCCC 1A06712</strain>
    </source>
</reference>
<dbReference type="Proteomes" id="UP000194664">
    <property type="component" value="Unassembled WGS sequence"/>
</dbReference>
<dbReference type="RefSeq" id="WP_086451772.1">
    <property type="nucleotide sequence ID" value="NZ_MSPP01000003.1"/>
</dbReference>
<dbReference type="EMBL" id="MSPP01000003">
    <property type="protein sequence ID" value="OUD09305.1"/>
    <property type="molecule type" value="Genomic_DNA"/>
</dbReference>
<dbReference type="AlphaFoldDB" id="A0A251WYU1"/>
<feature type="region of interest" description="Disordered" evidence="1">
    <location>
        <begin position="208"/>
        <end position="310"/>
    </location>
</feature>
<sequence length="632" mass="69071">MVGSSKILTVGYGTFSCTLEGFDESFDTMKAIAEYFRDLAADDRYFGAEPPTPDAEMLARIAEKEIARRVEAHMESSGIVLRPAAAIAAERGLETPETQVEPAPQAKAEQSQPAEPELAETPEPEVVAETAPADPVMPPPVAEPVAPAPAAPTDSVAAKLQRIRAVVGKTDEEPTADFIEDAHANDVSDDFDLGAVLDAADIIDDEPVTAEIELPTEPKQAVAEAEADEIDVSSVLDQSDEAVEPSEPETPAEPKVEAAEETAPRPAPRTIRVIRAKRSQIADAVKQGHIEEIEEPKPEAKAEEPEQVQDKVEDVADLDGLDEFDAVESTLSDEEEAELLADLADLDEDSDEIETEDTNENAFSLDDDFDLEDILDDDEPVVEQTPTERAEKPGRDVLNGLSHDQDVSRLMDRTDEHLSAPETNQRRNNLSHLKAAVAATEAARRMGDDEQEKAEEEKTRFRDDLSKVVRDDAPKGEPVQPRRAAPTGRTERPRPAPLKLVASQRIDVAPTKPAEPAAPVRPRRIASAELAATPAAQNAQSFADFAEGMGAHSLPELLEAAAAYTSFVEGLEDFSRPQVMKKVREIYEDDFNREDGLRVFGTLLREGRISKVRNGRFQVSNQTRFRPELRRA</sequence>
<feature type="region of interest" description="Disordered" evidence="1">
    <location>
        <begin position="93"/>
        <end position="132"/>
    </location>
</feature>
<feature type="compositionally biased region" description="Polar residues" evidence="1">
    <location>
        <begin position="421"/>
        <end position="431"/>
    </location>
</feature>
<keyword evidence="3" id="KW-1185">Reference proteome</keyword>
<protein>
    <recommendedName>
        <fullName evidence="4">Chemotaxis protein CheA</fullName>
    </recommendedName>
</protein>
<proteinExistence type="predicted"/>
<accession>A0A251WYU1</accession>
<feature type="compositionally biased region" description="Basic and acidic residues" evidence="1">
    <location>
        <begin position="455"/>
        <end position="475"/>
    </location>
</feature>
<evidence type="ECO:0000313" key="2">
    <source>
        <dbReference type="EMBL" id="OUD09305.1"/>
    </source>
</evidence>